<dbReference type="Proteomes" id="UP000076532">
    <property type="component" value="Unassembled WGS sequence"/>
</dbReference>
<dbReference type="CDD" id="cd00082">
    <property type="entry name" value="HisKA"/>
    <property type="match status" value="1"/>
</dbReference>
<dbReference type="EMBL" id="KV418187">
    <property type="protein sequence ID" value="KZP03050.1"/>
    <property type="molecule type" value="Genomic_DNA"/>
</dbReference>
<organism evidence="2 3">
    <name type="scientific">Athelia psychrophila</name>
    <dbReference type="NCBI Taxonomy" id="1759441"/>
    <lineage>
        <taxon>Eukaryota</taxon>
        <taxon>Fungi</taxon>
        <taxon>Dikarya</taxon>
        <taxon>Basidiomycota</taxon>
        <taxon>Agaricomycotina</taxon>
        <taxon>Agaricomycetes</taxon>
        <taxon>Agaricomycetidae</taxon>
        <taxon>Atheliales</taxon>
        <taxon>Atheliaceae</taxon>
        <taxon>Athelia</taxon>
    </lineage>
</organism>
<accession>A0A167TL31</accession>
<feature type="compositionally biased region" description="Polar residues" evidence="1">
    <location>
        <begin position="1"/>
        <end position="28"/>
    </location>
</feature>
<name>A0A167TL31_9AGAM</name>
<dbReference type="InterPro" id="IPR042528">
    <property type="entry name" value="elF-2B_alpha_N"/>
</dbReference>
<reference evidence="2 3" key="1">
    <citation type="journal article" date="2016" name="Mol. Biol. Evol.">
        <title>Comparative Genomics of Early-Diverging Mushroom-Forming Fungi Provides Insights into the Origins of Lignocellulose Decay Capabilities.</title>
        <authorList>
            <person name="Nagy L.G."/>
            <person name="Riley R."/>
            <person name="Tritt A."/>
            <person name="Adam C."/>
            <person name="Daum C."/>
            <person name="Floudas D."/>
            <person name="Sun H."/>
            <person name="Yadav J.S."/>
            <person name="Pangilinan J."/>
            <person name="Larsson K.H."/>
            <person name="Matsuura K."/>
            <person name="Barry K."/>
            <person name="Labutti K."/>
            <person name="Kuo R."/>
            <person name="Ohm R.A."/>
            <person name="Bhattacharya S.S."/>
            <person name="Shirouzu T."/>
            <person name="Yoshinaga Y."/>
            <person name="Martin F.M."/>
            <person name="Grigoriev I.V."/>
            <person name="Hibbett D.S."/>
        </authorList>
    </citation>
    <scope>NUCLEOTIDE SEQUENCE [LARGE SCALE GENOMIC DNA]</scope>
    <source>
        <strain evidence="2 3">CBS 109695</strain>
    </source>
</reference>
<evidence type="ECO:0000313" key="2">
    <source>
        <dbReference type="EMBL" id="KZP03050.1"/>
    </source>
</evidence>
<proteinExistence type="predicted"/>
<feature type="region of interest" description="Disordered" evidence="1">
    <location>
        <begin position="1"/>
        <end position="34"/>
    </location>
</feature>
<sequence length="81" mass="8969">MHKPSTVMSSISSFESIGNESFPNEPSQTPVPPRPFDIYAAYQRFLRDEEISTPLAAILALTELIEESTGESQPARMAVKQ</sequence>
<evidence type="ECO:0000256" key="1">
    <source>
        <dbReference type="SAM" id="MobiDB-lite"/>
    </source>
</evidence>
<protein>
    <submittedName>
        <fullName evidence="2">Uncharacterized protein</fullName>
    </submittedName>
</protein>
<dbReference type="AlphaFoldDB" id="A0A167TL31"/>
<gene>
    <name evidence="2" type="ORF">FIBSPDRAFT_522122</name>
</gene>
<evidence type="ECO:0000313" key="3">
    <source>
        <dbReference type="Proteomes" id="UP000076532"/>
    </source>
</evidence>
<keyword evidence="3" id="KW-1185">Reference proteome</keyword>
<dbReference type="Gene3D" id="1.20.120.1070">
    <property type="entry name" value="Translation initiation factor eIF-2B, N-terminal domain"/>
    <property type="match status" value="1"/>
</dbReference>
<dbReference type="InterPro" id="IPR003661">
    <property type="entry name" value="HisK_dim/P_dom"/>
</dbReference>
<dbReference type="GO" id="GO:0000155">
    <property type="term" value="F:phosphorelay sensor kinase activity"/>
    <property type="evidence" value="ECO:0007669"/>
    <property type="project" value="InterPro"/>
</dbReference>